<gene>
    <name evidence="8" type="primary">ftsY</name>
    <name evidence="11" type="ordered locus">PH1669</name>
</gene>
<evidence type="ECO:0000256" key="2">
    <source>
        <dbReference type="ARBA" id="ARBA00022490"/>
    </source>
</evidence>
<keyword evidence="2 8" id="KW-0963">Cytoplasm</keyword>
<dbReference type="InterPro" id="IPR004390">
    <property type="entry name" value="SR_rcpt_FtsY"/>
</dbReference>
<dbReference type="InterPro" id="IPR042101">
    <property type="entry name" value="SRP54_N_sf"/>
</dbReference>
<dbReference type="Pfam" id="PF00448">
    <property type="entry name" value="SRP54"/>
    <property type="match status" value="1"/>
</dbReference>
<dbReference type="SUPFAM" id="SSF52540">
    <property type="entry name" value="P-loop containing nucleoside triphosphate hydrolases"/>
    <property type="match status" value="1"/>
</dbReference>
<accession>O59331</accession>
<evidence type="ECO:0000313" key="12">
    <source>
        <dbReference type="Proteomes" id="UP000000752"/>
    </source>
</evidence>
<dbReference type="PANTHER" id="PTHR43134:SF1">
    <property type="entry name" value="SIGNAL RECOGNITION PARTICLE RECEPTOR SUBUNIT ALPHA"/>
    <property type="match status" value="1"/>
</dbReference>
<feature type="domain" description="SRP54-type proteins GTP-binding" evidence="10">
    <location>
        <begin position="295"/>
        <end position="308"/>
    </location>
</feature>
<comment type="subcellular location">
    <subcellularLocation>
        <location evidence="8">Cell membrane</location>
        <topology evidence="8">Peripheral membrane protein</topology>
        <orientation evidence="8">Cytoplasmic side</orientation>
    </subcellularLocation>
    <subcellularLocation>
        <location evidence="8">Cytoplasm</location>
    </subcellularLocation>
</comment>
<dbReference type="Gene3D" id="1.20.120.140">
    <property type="entry name" value="Signal recognition particle SRP54, nucleotide-binding domain"/>
    <property type="match status" value="1"/>
</dbReference>
<feature type="binding site" evidence="8">
    <location>
        <begin position="216"/>
        <end position="220"/>
    </location>
    <ligand>
        <name>GTP</name>
        <dbReference type="ChEBI" id="CHEBI:37565"/>
    </ligand>
</feature>
<feature type="binding site" evidence="8">
    <location>
        <begin position="274"/>
        <end position="277"/>
    </location>
    <ligand>
        <name>GTP</name>
        <dbReference type="ChEBI" id="CHEBI:37565"/>
    </ligand>
</feature>
<feature type="binding site" evidence="8">
    <location>
        <begin position="134"/>
        <end position="141"/>
    </location>
    <ligand>
        <name>GTP</name>
        <dbReference type="ChEBI" id="CHEBI:37565"/>
    </ligand>
</feature>
<dbReference type="InterPro" id="IPR036225">
    <property type="entry name" value="SRP/SRP_N"/>
</dbReference>
<sequence>MVVEMLGKLKEKLQSFIRRVEENVEKEEDEAKKKGLLDKILMIEIKEKDIEEALEDLELELLEADVALEVVDELKDRIKRNLVGKKVRIGTNKEKIIEEAVRKAVLEILTPEKKMDLLEEIKKAEKPYVILFVGFNGSGKTTTIAKLAHWLKKNGFSVVIAASDTFRAGAIEQLEEHAKKVGVKVIKHKYGADPAAVAYDAIQHAKARGIDVVLIDTAGRSETNRNLMDEMKKIARVTKPNLVIFVGDSLAGNAIVEQARQFNQAVKIDGVILTKLDADARGGAALSISHVINAPILFVGIGQGYEDLIPFDERWFVEKILGEESA</sequence>
<dbReference type="EnsemblBacteria" id="BAA30781">
    <property type="protein sequence ID" value="BAA30781"/>
    <property type="gene ID" value="BAA30781"/>
</dbReference>
<comment type="subunit">
    <text evidence="8">Part of the signal recognition particle protein translocation system, which is composed of SRP and FtsY.</text>
</comment>
<keyword evidence="1 8" id="KW-1003">Cell membrane</keyword>
<dbReference type="Gene3D" id="3.40.50.300">
    <property type="entry name" value="P-loop containing nucleotide triphosphate hydrolases"/>
    <property type="match status" value="1"/>
</dbReference>
<keyword evidence="4 8" id="KW-0378">Hydrolase</keyword>
<dbReference type="AlphaFoldDB" id="O59331"/>
<dbReference type="GO" id="GO:0005047">
    <property type="term" value="F:signal recognition particle binding"/>
    <property type="evidence" value="ECO:0007669"/>
    <property type="project" value="TreeGrafter"/>
</dbReference>
<dbReference type="STRING" id="70601.gene:9378662"/>
<dbReference type="CDD" id="cd17874">
    <property type="entry name" value="FtsY"/>
    <property type="match status" value="1"/>
</dbReference>
<dbReference type="eggNOG" id="arCOG01227">
    <property type="taxonomic scope" value="Archaea"/>
</dbReference>
<dbReference type="GO" id="GO:0005737">
    <property type="term" value="C:cytoplasm"/>
    <property type="evidence" value="ECO:0007669"/>
    <property type="project" value="UniProtKB-SubCell"/>
</dbReference>
<reference evidence="11 12" key="1">
    <citation type="journal article" date="1998" name="DNA Res.">
        <title>Complete sequence and gene organization of the genome of a hyper-thermophilic archaebacterium, Pyrococcus horikoshii OT3.</title>
        <authorList>
            <person name="Kawarabayasi Y."/>
            <person name="Sawada M."/>
            <person name="Horikawa H."/>
            <person name="Haikawa Y."/>
            <person name="Hino Y."/>
            <person name="Yamamoto S."/>
            <person name="Sekine M."/>
            <person name="Baba S."/>
            <person name="Kosugi H."/>
            <person name="Hosoyama A."/>
            <person name="Nagai Y."/>
            <person name="Sakai M."/>
            <person name="Ogura K."/>
            <person name="Otuka R."/>
            <person name="Nakazawa H."/>
            <person name="Takamiya M."/>
            <person name="Ohfuku Y."/>
            <person name="Funahashi T."/>
            <person name="Tanaka T."/>
            <person name="Kudoh Y."/>
            <person name="Yamazaki J."/>
            <person name="Kushida N."/>
            <person name="Oguchi A."/>
            <person name="Aoki K."/>
            <person name="Nakamura Y."/>
            <person name="Robb T.F."/>
            <person name="Horikoshi K."/>
            <person name="Masuchi Y."/>
            <person name="Shizuya H."/>
            <person name="Kikuchi H."/>
        </authorList>
    </citation>
    <scope>NUCLEOTIDE SEQUENCE [LARGE SCALE GENOMIC DNA]</scope>
    <source>
        <strain evidence="12">ATCC 700860 / DSM 12428 / JCM 9974 / NBRC 100139 / OT-3</strain>
    </source>
</reference>
<dbReference type="NCBIfam" id="TIGR00064">
    <property type="entry name" value="ftsY"/>
    <property type="match status" value="1"/>
</dbReference>
<evidence type="ECO:0000256" key="9">
    <source>
        <dbReference type="SAM" id="Coils"/>
    </source>
</evidence>
<keyword evidence="9" id="KW-0175">Coiled coil</keyword>
<comment type="similarity">
    <text evidence="8">Belongs to the GTP-binding SRP family. FtsY subfamily.</text>
</comment>
<name>O59331_PYRHO</name>
<evidence type="ECO:0000256" key="1">
    <source>
        <dbReference type="ARBA" id="ARBA00022475"/>
    </source>
</evidence>
<comment type="function">
    <text evidence="8">Involved in targeting and insertion of nascent membrane proteins into the cytoplasmic membrane. Acts as a receptor for the complex formed by the signal recognition particle (SRP) and the ribosome-nascent chain (RNC).</text>
</comment>
<evidence type="ECO:0000259" key="10">
    <source>
        <dbReference type="PROSITE" id="PS00300"/>
    </source>
</evidence>
<dbReference type="GO" id="GO:0003924">
    <property type="term" value="F:GTPase activity"/>
    <property type="evidence" value="ECO:0007669"/>
    <property type="project" value="UniProtKB-UniRule"/>
</dbReference>
<keyword evidence="3 8" id="KW-0547">Nucleotide-binding</keyword>
<dbReference type="Pfam" id="PF02881">
    <property type="entry name" value="SRP54_N"/>
    <property type="match status" value="1"/>
</dbReference>
<dbReference type="SMART" id="SM00962">
    <property type="entry name" value="SRP54"/>
    <property type="match status" value="1"/>
</dbReference>
<evidence type="ECO:0000256" key="6">
    <source>
        <dbReference type="ARBA" id="ARBA00023136"/>
    </source>
</evidence>
<proteinExistence type="inferred from homology"/>
<evidence type="ECO:0000256" key="4">
    <source>
        <dbReference type="ARBA" id="ARBA00022801"/>
    </source>
</evidence>
<evidence type="ECO:0000256" key="5">
    <source>
        <dbReference type="ARBA" id="ARBA00023134"/>
    </source>
</evidence>
<evidence type="ECO:0000256" key="7">
    <source>
        <dbReference type="ARBA" id="ARBA00023170"/>
    </source>
</evidence>
<comment type="catalytic activity">
    <reaction evidence="8">
        <text>GTP + H2O = GDP + phosphate + H(+)</text>
        <dbReference type="Rhea" id="RHEA:19669"/>
        <dbReference type="ChEBI" id="CHEBI:15377"/>
        <dbReference type="ChEBI" id="CHEBI:15378"/>
        <dbReference type="ChEBI" id="CHEBI:37565"/>
        <dbReference type="ChEBI" id="CHEBI:43474"/>
        <dbReference type="ChEBI" id="CHEBI:58189"/>
        <dbReference type="EC" id="3.6.5.4"/>
    </reaction>
</comment>
<keyword evidence="6 8" id="KW-0472">Membrane</keyword>
<keyword evidence="5 8" id="KW-0342">GTP-binding</keyword>
<dbReference type="SUPFAM" id="SSF47364">
    <property type="entry name" value="Domain of the SRP/SRP receptor G-proteins"/>
    <property type="match status" value="1"/>
</dbReference>
<dbReference type="InterPro" id="IPR003593">
    <property type="entry name" value="AAA+_ATPase"/>
</dbReference>
<protein>
    <recommendedName>
        <fullName evidence="8">Signal recognition particle receptor FtsY</fullName>
        <shortName evidence="8">SRP receptor</shortName>
        <ecNumber evidence="8">3.6.5.4</ecNumber>
    </recommendedName>
</protein>
<dbReference type="InterPro" id="IPR027417">
    <property type="entry name" value="P-loop_NTPase"/>
</dbReference>
<organism evidence="11 12">
    <name type="scientific">Pyrococcus horikoshii (strain ATCC 700860 / DSM 12428 / JCM 9974 / NBRC 100139 / OT-3)</name>
    <dbReference type="NCBI Taxonomy" id="70601"/>
    <lineage>
        <taxon>Archaea</taxon>
        <taxon>Methanobacteriati</taxon>
        <taxon>Methanobacteriota</taxon>
        <taxon>Thermococci</taxon>
        <taxon>Thermococcales</taxon>
        <taxon>Thermococcaceae</taxon>
        <taxon>Pyrococcus</taxon>
    </lineage>
</organism>
<dbReference type="EC" id="3.6.5.4" evidence="8"/>
<feature type="coiled-coil region" evidence="9">
    <location>
        <begin position="10"/>
        <end position="67"/>
    </location>
</feature>
<evidence type="ECO:0000256" key="8">
    <source>
        <dbReference type="HAMAP-Rule" id="MF_00920"/>
    </source>
</evidence>
<dbReference type="PIR" id="E71047">
    <property type="entry name" value="E71047"/>
</dbReference>
<keyword evidence="7 8" id="KW-0675">Receptor</keyword>
<dbReference type="SMART" id="SM00382">
    <property type="entry name" value="AAA"/>
    <property type="match status" value="1"/>
</dbReference>
<dbReference type="GO" id="GO:0005525">
    <property type="term" value="F:GTP binding"/>
    <property type="evidence" value="ECO:0007669"/>
    <property type="project" value="UniProtKB-UniRule"/>
</dbReference>
<dbReference type="GO" id="GO:0006614">
    <property type="term" value="P:SRP-dependent cotranslational protein targeting to membrane"/>
    <property type="evidence" value="ECO:0007669"/>
    <property type="project" value="InterPro"/>
</dbReference>
<dbReference type="InterPro" id="IPR013822">
    <property type="entry name" value="Signal_recog_particl_SRP54_hlx"/>
</dbReference>
<dbReference type="FunFam" id="3.40.50.300:FF:000053">
    <property type="entry name" value="Signal recognition particle receptor FtsY"/>
    <property type="match status" value="1"/>
</dbReference>
<dbReference type="GO" id="GO:0005886">
    <property type="term" value="C:plasma membrane"/>
    <property type="evidence" value="ECO:0007669"/>
    <property type="project" value="UniProtKB-SubCell"/>
</dbReference>
<dbReference type="SMART" id="SM00963">
    <property type="entry name" value="SRP54_N"/>
    <property type="match status" value="1"/>
</dbReference>
<dbReference type="KEGG" id="pho:PH1669"/>
<keyword evidence="12" id="KW-1185">Reference proteome</keyword>
<evidence type="ECO:0000256" key="3">
    <source>
        <dbReference type="ARBA" id="ARBA00022741"/>
    </source>
</evidence>
<dbReference type="Proteomes" id="UP000000752">
    <property type="component" value="Chromosome"/>
</dbReference>
<dbReference type="PROSITE" id="PS00300">
    <property type="entry name" value="SRP54"/>
    <property type="match status" value="1"/>
</dbReference>
<evidence type="ECO:0000313" key="11">
    <source>
        <dbReference type="EMBL" id="BAA30781.1"/>
    </source>
</evidence>
<dbReference type="HAMAP" id="MF_00920">
    <property type="entry name" value="FtsY"/>
    <property type="match status" value="1"/>
</dbReference>
<dbReference type="EMBL" id="BA000001">
    <property type="protein sequence ID" value="BAA30781.1"/>
    <property type="molecule type" value="Genomic_DNA"/>
</dbReference>
<dbReference type="InterPro" id="IPR000897">
    <property type="entry name" value="SRP54_GTPase_dom"/>
</dbReference>
<dbReference type="PANTHER" id="PTHR43134">
    <property type="entry name" value="SIGNAL RECOGNITION PARTICLE RECEPTOR SUBUNIT ALPHA"/>
    <property type="match status" value="1"/>
</dbReference>